<comment type="caution">
    <text evidence="2">The sequence shown here is derived from an EMBL/GenBank/DDBJ whole genome shotgun (WGS) entry which is preliminary data.</text>
</comment>
<reference evidence="2" key="2">
    <citation type="journal article" date="2019" name="Genome Biol. Evol.">
        <title>Day and night: Metabolic profiles and evolutionary relationships of six axenic non-marine cyanobacteria.</title>
        <authorList>
            <person name="Will S.E."/>
            <person name="Henke P."/>
            <person name="Boedeker C."/>
            <person name="Huang S."/>
            <person name="Brinkmann H."/>
            <person name="Rohde M."/>
            <person name="Jarek M."/>
            <person name="Friedl T."/>
            <person name="Seufert S."/>
            <person name="Schumacher M."/>
            <person name="Overmann J."/>
            <person name="Neumann-Schaal M."/>
            <person name="Petersen J."/>
        </authorList>
    </citation>
    <scope>NUCLEOTIDE SEQUENCE [LARGE SCALE GENOMIC DNA]</scope>
    <source>
        <strain evidence="2">PCC 7102</strain>
    </source>
</reference>
<dbReference type="Pfam" id="PF03413">
    <property type="entry name" value="PepSY"/>
    <property type="match status" value="1"/>
</dbReference>
<dbReference type="OrthoDB" id="582547at2"/>
<dbReference type="InterPro" id="IPR025711">
    <property type="entry name" value="PepSY"/>
</dbReference>
<feature type="domain" description="PepSY" evidence="1">
    <location>
        <begin position="40"/>
        <end position="95"/>
    </location>
</feature>
<evidence type="ECO:0000313" key="2">
    <source>
        <dbReference type="EMBL" id="RUT02010.1"/>
    </source>
</evidence>
<dbReference type="Gene3D" id="3.10.450.40">
    <property type="match status" value="1"/>
</dbReference>
<evidence type="ECO:0000259" key="1">
    <source>
        <dbReference type="Pfam" id="PF03413"/>
    </source>
</evidence>
<protein>
    <recommendedName>
        <fullName evidence="1">PepSY domain-containing protein</fullName>
    </recommendedName>
</protein>
<dbReference type="RefSeq" id="WP_127084315.1">
    <property type="nucleotide sequence ID" value="NZ_RSCL01000017.1"/>
</dbReference>
<sequence length="112" mass="12432">MTIKQTIMAACGILAVMLGANWFLRTQPVQASTDDTVPAITMVEAVETVLAANPGTKAIDVNLERENNNLAWEVELNNDLEVYIDANTKEIIKTEQGWDLKDVPFLANWMPN</sequence>
<keyword evidence="3" id="KW-1185">Reference proteome</keyword>
<dbReference type="Proteomes" id="UP000271624">
    <property type="component" value="Unassembled WGS sequence"/>
</dbReference>
<proteinExistence type="predicted"/>
<gene>
    <name evidence="2" type="ORF">DSM106972_060850</name>
</gene>
<reference evidence="2" key="1">
    <citation type="submission" date="2018-12" db="EMBL/GenBank/DDBJ databases">
        <authorList>
            <person name="Will S."/>
            <person name="Neumann-Schaal M."/>
            <person name="Henke P."/>
        </authorList>
    </citation>
    <scope>NUCLEOTIDE SEQUENCE</scope>
    <source>
        <strain evidence="2">PCC 7102</strain>
    </source>
</reference>
<organism evidence="2 3">
    <name type="scientific">Dulcicalothrix desertica PCC 7102</name>
    <dbReference type="NCBI Taxonomy" id="232991"/>
    <lineage>
        <taxon>Bacteria</taxon>
        <taxon>Bacillati</taxon>
        <taxon>Cyanobacteriota</taxon>
        <taxon>Cyanophyceae</taxon>
        <taxon>Nostocales</taxon>
        <taxon>Calotrichaceae</taxon>
        <taxon>Dulcicalothrix</taxon>
    </lineage>
</organism>
<dbReference type="AlphaFoldDB" id="A0A433V7C7"/>
<dbReference type="EMBL" id="RSCL01000017">
    <property type="protein sequence ID" value="RUT02010.1"/>
    <property type="molecule type" value="Genomic_DNA"/>
</dbReference>
<evidence type="ECO:0000313" key="3">
    <source>
        <dbReference type="Proteomes" id="UP000271624"/>
    </source>
</evidence>
<name>A0A433V7C7_9CYAN</name>
<accession>A0A433V7C7</accession>